<dbReference type="Proteomes" id="UP001153332">
    <property type="component" value="Unassembled WGS sequence"/>
</dbReference>
<comment type="caution">
    <text evidence="1">The sequence shown here is derived from an EMBL/GenBank/DDBJ whole genome shotgun (WGS) entry which is preliminary data.</text>
</comment>
<gene>
    <name evidence="1" type="ORF">O1611_g5505</name>
</gene>
<accession>A0ACC2JL60</accession>
<proteinExistence type="predicted"/>
<keyword evidence="2" id="KW-1185">Reference proteome</keyword>
<dbReference type="EMBL" id="JAPUUL010001180">
    <property type="protein sequence ID" value="KAJ8128129.1"/>
    <property type="molecule type" value="Genomic_DNA"/>
</dbReference>
<evidence type="ECO:0000313" key="2">
    <source>
        <dbReference type="Proteomes" id="UP001153332"/>
    </source>
</evidence>
<sequence length="313" mass="33128">MASQIPPVCDGVEAAYRYRSQNAISDSLRHKIAAALGYKPSDFSGDAGDAHIGEGCGNPLLIANLKEGDFVVDLGSGGGFDCFLASKQVGPAGKIVGLDMTKDMVDLARKNASKLTLSNVEFIHTNISKLPLADNSVDCVISNCVLNLVPDDEKLTVVREIHRVLKPCGRLAVSDFLALKVLPPDIKDDPALWSGCVSGAIEVDQMKQILFDIGFDDILLVDTKKDLGLYKENETAYSATPCCAGGGTCGPGLTISGRKELDYNLNEYISPVTPVVTRVLAANSAPLALDQWSGTPGSGLGGLRSTLCRGSLW</sequence>
<reference evidence="1" key="1">
    <citation type="submission" date="2022-12" db="EMBL/GenBank/DDBJ databases">
        <title>Genome Sequence of Lasiodiplodia mahajangana.</title>
        <authorList>
            <person name="Buettner E."/>
        </authorList>
    </citation>
    <scope>NUCLEOTIDE SEQUENCE</scope>
    <source>
        <strain evidence="1">VT137</strain>
    </source>
</reference>
<organism evidence="1 2">
    <name type="scientific">Lasiodiplodia mahajangana</name>
    <dbReference type="NCBI Taxonomy" id="1108764"/>
    <lineage>
        <taxon>Eukaryota</taxon>
        <taxon>Fungi</taxon>
        <taxon>Dikarya</taxon>
        <taxon>Ascomycota</taxon>
        <taxon>Pezizomycotina</taxon>
        <taxon>Dothideomycetes</taxon>
        <taxon>Dothideomycetes incertae sedis</taxon>
        <taxon>Botryosphaeriales</taxon>
        <taxon>Botryosphaeriaceae</taxon>
        <taxon>Lasiodiplodia</taxon>
    </lineage>
</organism>
<evidence type="ECO:0000313" key="1">
    <source>
        <dbReference type="EMBL" id="KAJ8128129.1"/>
    </source>
</evidence>
<name>A0ACC2JL60_9PEZI</name>
<protein>
    <submittedName>
        <fullName evidence="1">Uncharacterized protein</fullName>
    </submittedName>
</protein>